<dbReference type="Pfam" id="PF13560">
    <property type="entry name" value="HTH_31"/>
    <property type="match status" value="1"/>
</dbReference>
<gene>
    <name evidence="2" type="ORF">GCM10009839_58660</name>
</gene>
<evidence type="ECO:0000313" key="3">
    <source>
        <dbReference type="Proteomes" id="UP001500751"/>
    </source>
</evidence>
<sequence>MAAEAPEAFGVRVRRQRLRLGLGQAELAHRLGKKQGWVSKVENGIITPDRVGQINEIAAALHCHPNDLIGRPYPASPAENGWHEHAQAAISELRRFDLPPSFEGTPRPVSALQAELASIHASRDSAAYRQIIAAVPGLLAESRALIESAEEDSDRSEAYVVYGITCKAAHTSGYGLGHPELIAMATAGADWAARNCGDPMMPAIARHLRARDMWATNSLSDAIALLDSALGLIGDEYADGSAHALRTWGSLQLRAAVTASRQNRPGEVESRIAYATEAADRLRVARPARDRHELTFSPGNVVVHAVSVAVEMGDASRALSINDAAIANGRRDLADLPPSRIGHHHLDIARAWLWYGDRHRSLHELETAEKIAPQLIRSHPIAHALVSRLIEAERAGTGERLRRIANRLGIQRSTH</sequence>
<reference evidence="3" key="1">
    <citation type="journal article" date="2019" name="Int. J. Syst. Evol. Microbiol.">
        <title>The Global Catalogue of Microorganisms (GCM) 10K type strain sequencing project: providing services to taxonomists for standard genome sequencing and annotation.</title>
        <authorList>
            <consortium name="The Broad Institute Genomics Platform"/>
            <consortium name="The Broad Institute Genome Sequencing Center for Infectious Disease"/>
            <person name="Wu L."/>
            <person name="Ma J."/>
        </authorList>
    </citation>
    <scope>NUCLEOTIDE SEQUENCE [LARGE SCALE GENOMIC DNA]</scope>
    <source>
        <strain evidence="3">JCM 16014</strain>
    </source>
</reference>
<organism evidence="2 3">
    <name type="scientific">Catenulispora yoronensis</name>
    <dbReference type="NCBI Taxonomy" id="450799"/>
    <lineage>
        <taxon>Bacteria</taxon>
        <taxon>Bacillati</taxon>
        <taxon>Actinomycetota</taxon>
        <taxon>Actinomycetes</taxon>
        <taxon>Catenulisporales</taxon>
        <taxon>Catenulisporaceae</taxon>
        <taxon>Catenulispora</taxon>
    </lineage>
</organism>
<dbReference type="EMBL" id="BAAAQN010000041">
    <property type="protein sequence ID" value="GAA2046527.1"/>
    <property type="molecule type" value="Genomic_DNA"/>
</dbReference>
<evidence type="ECO:0000313" key="2">
    <source>
        <dbReference type="EMBL" id="GAA2046527.1"/>
    </source>
</evidence>
<accession>A0ABP5GHC3</accession>
<feature type="domain" description="HTH cro/C1-type" evidence="1">
    <location>
        <begin position="13"/>
        <end position="68"/>
    </location>
</feature>
<name>A0ABP5GHC3_9ACTN</name>
<proteinExistence type="predicted"/>
<dbReference type="SUPFAM" id="SSF47413">
    <property type="entry name" value="lambda repressor-like DNA-binding domains"/>
    <property type="match status" value="1"/>
</dbReference>
<comment type="caution">
    <text evidence="2">The sequence shown here is derived from an EMBL/GenBank/DDBJ whole genome shotgun (WGS) entry which is preliminary data.</text>
</comment>
<dbReference type="InterPro" id="IPR001387">
    <property type="entry name" value="Cro/C1-type_HTH"/>
</dbReference>
<dbReference type="Gene3D" id="1.10.260.40">
    <property type="entry name" value="lambda repressor-like DNA-binding domains"/>
    <property type="match status" value="1"/>
</dbReference>
<dbReference type="Proteomes" id="UP001500751">
    <property type="component" value="Unassembled WGS sequence"/>
</dbReference>
<dbReference type="PROSITE" id="PS50943">
    <property type="entry name" value="HTH_CROC1"/>
    <property type="match status" value="1"/>
</dbReference>
<dbReference type="SMART" id="SM00530">
    <property type="entry name" value="HTH_XRE"/>
    <property type="match status" value="1"/>
</dbReference>
<dbReference type="CDD" id="cd00093">
    <property type="entry name" value="HTH_XRE"/>
    <property type="match status" value="1"/>
</dbReference>
<evidence type="ECO:0000259" key="1">
    <source>
        <dbReference type="PROSITE" id="PS50943"/>
    </source>
</evidence>
<protein>
    <recommendedName>
        <fullName evidence="1">HTH cro/C1-type domain-containing protein</fullName>
    </recommendedName>
</protein>
<dbReference type="InterPro" id="IPR010982">
    <property type="entry name" value="Lambda_DNA-bd_dom_sf"/>
</dbReference>
<dbReference type="RefSeq" id="WP_344668903.1">
    <property type="nucleotide sequence ID" value="NZ_BAAAQN010000041.1"/>
</dbReference>
<keyword evidence="3" id="KW-1185">Reference proteome</keyword>